<name>A0A3S5BPQ2_9PLAT</name>
<organism evidence="1 2">
    <name type="scientific">Protopolystoma xenopodis</name>
    <dbReference type="NCBI Taxonomy" id="117903"/>
    <lineage>
        <taxon>Eukaryota</taxon>
        <taxon>Metazoa</taxon>
        <taxon>Spiralia</taxon>
        <taxon>Lophotrochozoa</taxon>
        <taxon>Platyhelminthes</taxon>
        <taxon>Monogenea</taxon>
        <taxon>Polyopisthocotylea</taxon>
        <taxon>Polystomatidea</taxon>
        <taxon>Polystomatidae</taxon>
        <taxon>Protopolystoma</taxon>
    </lineage>
</organism>
<gene>
    <name evidence="1" type="ORF">PXEA_LOCUS5933</name>
</gene>
<sequence length="74" mass="8567">MVKVVDEMVAYESHAQAPFMHTWYDDIENVERIYMPAPSFGADTNTTMNFSGLILFTDANFTQVNFYRTFNSIN</sequence>
<accession>A0A3S5BPQ2</accession>
<comment type="caution">
    <text evidence="1">The sequence shown here is derived from an EMBL/GenBank/DDBJ whole genome shotgun (WGS) entry which is preliminary data.</text>
</comment>
<evidence type="ECO:0000313" key="1">
    <source>
        <dbReference type="EMBL" id="VEL12493.1"/>
    </source>
</evidence>
<dbReference type="AlphaFoldDB" id="A0A3S5BPQ2"/>
<proteinExistence type="predicted"/>
<dbReference type="OrthoDB" id="6359008at2759"/>
<reference evidence="1" key="1">
    <citation type="submission" date="2018-11" db="EMBL/GenBank/DDBJ databases">
        <authorList>
            <consortium name="Pathogen Informatics"/>
        </authorList>
    </citation>
    <scope>NUCLEOTIDE SEQUENCE</scope>
</reference>
<dbReference type="EMBL" id="CAAALY010014915">
    <property type="protein sequence ID" value="VEL12493.1"/>
    <property type="molecule type" value="Genomic_DNA"/>
</dbReference>
<dbReference type="Proteomes" id="UP000784294">
    <property type="component" value="Unassembled WGS sequence"/>
</dbReference>
<protein>
    <submittedName>
        <fullName evidence="1">Uncharacterized protein</fullName>
    </submittedName>
</protein>
<keyword evidence="2" id="KW-1185">Reference proteome</keyword>
<evidence type="ECO:0000313" key="2">
    <source>
        <dbReference type="Proteomes" id="UP000784294"/>
    </source>
</evidence>